<proteinExistence type="predicted"/>
<dbReference type="EMBL" id="PQVG01000006">
    <property type="protein sequence ID" value="POY38876.1"/>
    <property type="molecule type" value="Genomic_DNA"/>
</dbReference>
<sequence length="142" mass="16069">MYKELKKIKVQNQFTFSTDDSLEEVCNAPEAGSGIFLVYAVDGEEKVLIMVGSTGTIQNDGTLKIKNGGLFDKIVNGHQFAKTGRKYSWPAQMKLENISLLEVAWYETFNDKNKVIPTFLEGQILQNFLDENAKLPRWNVAF</sequence>
<dbReference type="AlphaFoldDB" id="A0A2S5A8M2"/>
<gene>
    <name evidence="1" type="ORF">C3L50_12205</name>
</gene>
<evidence type="ECO:0000313" key="1">
    <source>
        <dbReference type="EMBL" id="POY38876.1"/>
    </source>
</evidence>
<dbReference type="OrthoDB" id="838435at2"/>
<reference evidence="1 2" key="1">
    <citation type="submission" date="2018-01" db="EMBL/GenBank/DDBJ databases">
        <authorList>
            <person name="Gaut B.S."/>
            <person name="Morton B.R."/>
            <person name="Clegg M.T."/>
            <person name="Duvall M.R."/>
        </authorList>
    </citation>
    <scope>NUCLEOTIDE SEQUENCE [LARGE SCALE GENOMIC DNA]</scope>
    <source>
        <strain evidence="1 2">HR-AY</strain>
    </source>
</reference>
<accession>A0A2S5A8M2</accession>
<comment type="caution">
    <text evidence="1">The sequence shown here is derived from an EMBL/GenBank/DDBJ whole genome shotgun (WGS) entry which is preliminary data.</text>
</comment>
<organism evidence="1 2">
    <name type="scientific">Flavobacterium alvei</name>
    <dbReference type="NCBI Taxonomy" id="2080416"/>
    <lineage>
        <taxon>Bacteria</taxon>
        <taxon>Pseudomonadati</taxon>
        <taxon>Bacteroidota</taxon>
        <taxon>Flavobacteriia</taxon>
        <taxon>Flavobacteriales</taxon>
        <taxon>Flavobacteriaceae</taxon>
        <taxon>Flavobacterium</taxon>
    </lineage>
</organism>
<dbReference type="Proteomes" id="UP000237310">
    <property type="component" value="Unassembled WGS sequence"/>
</dbReference>
<evidence type="ECO:0000313" key="2">
    <source>
        <dbReference type="Proteomes" id="UP000237310"/>
    </source>
</evidence>
<keyword evidence="2" id="KW-1185">Reference proteome</keyword>
<name>A0A2S5A8M2_9FLAO</name>
<dbReference type="RefSeq" id="WP_103806449.1">
    <property type="nucleotide sequence ID" value="NZ_PQVG01000006.1"/>
</dbReference>
<protein>
    <submittedName>
        <fullName evidence="1">Uncharacterized protein</fullName>
    </submittedName>
</protein>